<reference evidence="1 2" key="1">
    <citation type="journal article" date="2018" name="Aquat. Microb. Ecol.">
        <title>Gammaproteobacterial methanotrophs dominate.</title>
        <authorList>
            <person name="Rissanen A.J."/>
            <person name="Saarenheimo J."/>
            <person name="Tiirola M."/>
            <person name="Peura S."/>
            <person name="Aalto S.L."/>
            <person name="Karvinen A."/>
            <person name="Nykanen H."/>
        </authorList>
    </citation>
    <scope>NUCLEOTIDE SEQUENCE [LARGE SCALE GENOMIC DNA]</scope>
    <source>
        <strain evidence="1">AMbin10</strain>
    </source>
</reference>
<protein>
    <submittedName>
        <fullName evidence="1">Transcriptional regulator</fullName>
    </submittedName>
</protein>
<evidence type="ECO:0000313" key="2">
    <source>
        <dbReference type="Proteomes" id="UP000249396"/>
    </source>
</evidence>
<comment type="caution">
    <text evidence="1">The sequence shown here is derived from an EMBL/GenBank/DDBJ whole genome shotgun (WGS) entry which is preliminary data.</text>
</comment>
<gene>
    <name evidence="1" type="ORF">DM484_14025</name>
</gene>
<accession>A0A2W4T4S7</accession>
<dbReference type="Pfam" id="PF13711">
    <property type="entry name" value="DUF4160"/>
    <property type="match status" value="1"/>
</dbReference>
<proteinExistence type="predicted"/>
<dbReference type="Proteomes" id="UP000249396">
    <property type="component" value="Unassembled WGS sequence"/>
</dbReference>
<sequence length="86" mass="10014">MPTIGRIGSLDVMVFRNDHPPPHFHVFGDEFSAKFAMDDSTLLSCKGRIRRRDIRAVEEWGHKHKNLLYTNWELARSGQPPLRIED</sequence>
<organism evidence="1 2">
    <name type="scientific">Candidatus Methylumidiphilus alinenensis</name>
    <dbReference type="NCBI Taxonomy" id="2202197"/>
    <lineage>
        <taxon>Bacteria</taxon>
        <taxon>Pseudomonadati</taxon>
        <taxon>Pseudomonadota</taxon>
        <taxon>Gammaproteobacteria</taxon>
        <taxon>Methylococcales</taxon>
        <taxon>Candidatus Methylumidiphilus</taxon>
    </lineage>
</organism>
<dbReference type="EMBL" id="QJPH01000331">
    <property type="protein sequence ID" value="PZN77737.1"/>
    <property type="molecule type" value="Genomic_DNA"/>
</dbReference>
<dbReference type="InterPro" id="IPR025427">
    <property type="entry name" value="DUF4160"/>
</dbReference>
<dbReference type="AlphaFoldDB" id="A0A2W4T4S7"/>
<evidence type="ECO:0000313" key="1">
    <source>
        <dbReference type="EMBL" id="PZN77737.1"/>
    </source>
</evidence>
<name>A0A2W4T4S7_9GAMM</name>